<feature type="transmembrane region" description="Helical" evidence="1">
    <location>
        <begin position="169"/>
        <end position="188"/>
    </location>
</feature>
<evidence type="ECO:0000313" key="2">
    <source>
        <dbReference type="EMBL" id="EXL08711.1"/>
    </source>
</evidence>
<feature type="transmembrane region" description="Helical" evidence="1">
    <location>
        <begin position="37"/>
        <end position="60"/>
    </location>
</feature>
<dbReference type="Pfam" id="PF05675">
    <property type="entry name" value="DUF817"/>
    <property type="match status" value="1"/>
</dbReference>
<dbReference type="PATRIC" id="fig|69279.3.peg.2218"/>
<feature type="transmembrane region" description="Helical" evidence="1">
    <location>
        <begin position="194"/>
        <end position="214"/>
    </location>
</feature>
<keyword evidence="1" id="KW-0472">Membrane</keyword>
<evidence type="ECO:0000256" key="1">
    <source>
        <dbReference type="SAM" id="Phobius"/>
    </source>
</evidence>
<dbReference type="InterPro" id="IPR008535">
    <property type="entry name" value="DUF817"/>
</dbReference>
<comment type="caution">
    <text evidence="2">The sequence shown here is derived from an EMBL/GenBank/DDBJ whole genome shotgun (WGS) entry which is preliminary data.</text>
</comment>
<feature type="transmembrane region" description="Helical" evidence="1">
    <location>
        <begin position="105"/>
        <end position="125"/>
    </location>
</feature>
<sequence length="303" mass="35055">MRTDRHFTGLERRIDEAAHRFLAGLPRHRVADSLVEFLVFGLKQAWACLFGGAMLGLIILTRWLWPEGGAGFIARYDFLFLAALFIQLAMLVFRLEAWEEARVILIFHVVGTAMEVFKTHAGSWIYPEENLFRIGGVPLFSGFMYAAVGSYMARINRIFDIRLNRYPPLWATIVLAGAIYINFFSHHFMWDVRWVLFAATFALYRHTTMHYRVFRFRHKMPLLVAFLLTSLFIWIAENIGTWSRAWIYPDQHDAWVPVSPGKLGSWYLLMIISVVLVTLVHRPRPYIAQEEPRDVAGDAGETA</sequence>
<proteinExistence type="predicted"/>
<dbReference type="eggNOG" id="COG3739">
    <property type="taxonomic scope" value="Bacteria"/>
</dbReference>
<feature type="transmembrane region" description="Helical" evidence="1">
    <location>
        <begin position="72"/>
        <end position="93"/>
    </location>
</feature>
<dbReference type="PIRSF" id="PIRSF009141">
    <property type="entry name" value="UCP009141"/>
    <property type="match status" value="1"/>
</dbReference>
<dbReference type="HOGENOM" id="CLU_070515_1_0_5"/>
<name>A0A011UR63_9HYPH</name>
<protein>
    <recommendedName>
        <fullName evidence="4">DUF817 domain-containing protein</fullName>
    </recommendedName>
</protein>
<evidence type="ECO:0008006" key="4">
    <source>
        <dbReference type="Google" id="ProtNLM"/>
    </source>
</evidence>
<evidence type="ECO:0000313" key="3">
    <source>
        <dbReference type="Proteomes" id="UP000019849"/>
    </source>
</evidence>
<feature type="transmembrane region" description="Helical" evidence="1">
    <location>
        <begin position="221"/>
        <end position="243"/>
    </location>
</feature>
<dbReference type="Proteomes" id="UP000019849">
    <property type="component" value="Unassembled WGS sequence"/>
</dbReference>
<accession>A0A011UR63</accession>
<keyword evidence="1" id="KW-1133">Transmembrane helix</keyword>
<gene>
    <name evidence="2" type="ORF">BG36_04095</name>
</gene>
<feature type="transmembrane region" description="Helical" evidence="1">
    <location>
        <begin position="131"/>
        <end position="148"/>
    </location>
</feature>
<dbReference type="STRING" id="69279.BG36_04095"/>
<reference evidence="2 3" key="1">
    <citation type="submission" date="2014-02" db="EMBL/GenBank/DDBJ databases">
        <title>Aquamicrobium defluvii Genome sequencing.</title>
        <authorList>
            <person name="Wang X."/>
        </authorList>
    </citation>
    <scope>NUCLEOTIDE SEQUENCE [LARGE SCALE GENOMIC DNA]</scope>
    <source>
        <strain evidence="2 3">W13Z1</strain>
    </source>
</reference>
<dbReference type="RefSeq" id="WP_035026502.1">
    <property type="nucleotide sequence ID" value="NZ_KK073886.1"/>
</dbReference>
<feature type="transmembrane region" description="Helical" evidence="1">
    <location>
        <begin position="263"/>
        <end position="280"/>
    </location>
</feature>
<dbReference type="AlphaFoldDB" id="A0A011UR63"/>
<keyword evidence="1" id="KW-0812">Transmembrane</keyword>
<dbReference type="EMBL" id="JENY01000012">
    <property type="protein sequence ID" value="EXL08711.1"/>
    <property type="molecule type" value="Genomic_DNA"/>
</dbReference>
<organism evidence="2 3">
    <name type="scientific">Aquamicrobium defluvii</name>
    <dbReference type="NCBI Taxonomy" id="69279"/>
    <lineage>
        <taxon>Bacteria</taxon>
        <taxon>Pseudomonadati</taxon>
        <taxon>Pseudomonadota</taxon>
        <taxon>Alphaproteobacteria</taxon>
        <taxon>Hyphomicrobiales</taxon>
        <taxon>Phyllobacteriaceae</taxon>
        <taxon>Aquamicrobium</taxon>
    </lineage>
</organism>